<name>A0A0W0YMC6_9GAMM</name>
<dbReference type="OrthoDB" id="5639065at2"/>
<sequence>MTGIMFYSDFDGTLTQRAGNNTVFSPFYQSLLEGYKPGIPQHYKISPLKSATEVQQLFTAKFGVYDTNFDHKQTDVDMLITPEAVAFLHQVLKNDKIHVRIVTKNRKDYIQAMMHYQGFTAEEIFKLEILDSGFKFQSVNQDLRTQLWTKEMDQVYVLDDSKEDLDQMLLAIQMYGFQAEQIHQYNLNPGQFAWLDYLRTIQNNFPAAEDSVSETTPSSPVVAHNAPPVTSSFAHHAALQQSTEAAQAPALPVQHFESPLAKPEGTSDADELLIQPLNIRTSG</sequence>
<dbReference type="PATRIC" id="fig|1122169.6.peg.2630"/>
<accession>A0A0W0YMC6</accession>
<dbReference type="eggNOG" id="COG4359">
    <property type="taxonomic scope" value="Bacteria"/>
</dbReference>
<dbReference type="EMBL" id="LNYW01000065">
    <property type="protein sequence ID" value="KTD57731.1"/>
    <property type="molecule type" value="Genomic_DNA"/>
</dbReference>
<protein>
    <submittedName>
        <fullName evidence="1">Dot/Icm T4SS effector</fullName>
    </submittedName>
</protein>
<gene>
    <name evidence="1" type="ORF">Lsha_2284</name>
</gene>
<comment type="caution">
    <text evidence="1">The sequence shown here is derived from an EMBL/GenBank/DDBJ whole genome shotgun (WGS) entry which is preliminary data.</text>
</comment>
<organism evidence="1 2">
    <name type="scientific">Legionella shakespearei DSM 23087</name>
    <dbReference type="NCBI Taxonomy" id="1122169"/>
    <lineage>
        <taxon>Bacteria</taxon>
        <taxon>Pseudomonadati</taxon>
        <taxon>Pseudomonadota</taxon>
        <taxon>Gammaproteobacteria</taxon>
        <taxon>Legionellales</taxon>
        <taxon>Legionellaceae</taxon>
        <taxon>Legionella</taxon>
    </lineage>
</organism>
<dbReference type="SUPFAM" id="SSF56784">
    <property type="entry name" value="HAD-like"/>
    <property type="match status" value="1"/>
</dbReference>
<dbReference type="Proteomes" id="UP000054600">
    <property type="component" value="Unassembled WGS sequence"/>
</dbReference>
<keyword evidence="2" id="KW-1185">Reference proteome</keyword>
<dbReference type="InterPro" id="IPR036412">
    <property type="entry name" value="HAD-like_sf"/>
</dbReference>
<dbReference type="STRING" id="1122169.Lsha_2284"/>
<evidence type="ECO:0000313" key="2">
    <source>
        <dbReference type="Proteomes" id="UP000054600"/>
    </source>
</evidence>
<reference evidence="1 2" key="1">
    <citation type="submission" date="2015-11" db="EMBL/GenBank/DDBJ databases">
        <title>Genomic analysis of 38 Legionella species identifies large and diverse effector repertoires.</title>
        <authorList>
            <person name="Burstein D."/>
            <person name="Amaro F."/>
            <person name="Zusman T."/>
            <person name="Lifshitz Z."/>
            <person name="Cohen O."/>
            <person name="Gilbert J.A."/>
            <person name="Pupko T."/>
            <person name="Shuman H.A."/>
            <person name="Segal G."/>
        </authorList>
    </citation>
    <scope>NUCLEOTIDE SEQUENCE [LARGE SCALE GENOMIC DNA]</scope>
    <source>
        <strain evidence="1 2">ATCC 49655</strain>
    </source>
</reference>
<dbReference type="AlphaFoldDB" id="A0A0W0YMC6"/>
<proteinExistence type="predicted"/>
<evidence type="ECO:0000313" key="1">
    <source>
        <dbReference type="EMBL" id="KTD57731.1"/>
    </source>
</evidence>
<dbReference type="RefSeq" id="WP_018577858.1">
    <property type="nucleotide sequence ID" value="NZ_KB892415.1"/>
</dbReference>